<keyword evidence="2" id="KW-1185">Reference proteome</keyword>
<accession>A0A9D4HDF6</accession>
<proteinExistence type="predicted"/>
<sequence length="63" mass="7222">MAKAIWSDVDRRMAKARWSTSLSIDQRMAGAIWSDVYRHMAEATWSSSCPVPRPAKDQLRDRA</sequence>
<gene>
    <name evidence="1" type="ORF">DPMN_058307</name>
</gene>
<dbReference type="EMBL" id="JAIWYP010000013">
    <property type="protein sequence ID" value="KAH3715595.1"/>
    <property type="molecule type" value="Genomic_DNA"/>
</dbReference>
<evidence type="ECO:0000313" key="2">
    <source>
        <dbReference type="Proteomes" id="UP000828390"/>
    </source>
</evidence>
<reference evidence="1" key="1">
    <citation type="journal article" date="2019" name="bioRxiv">
        <title>The Genome of the Zebra Mussel, Dreissena polymorpha: A Resource for Invasive Species Research.</title>
        <authorList>
            <person name="McCartney M.A."/>
            <person name="Auch B."/>
            <person name="Kono T."/>
            <person name="Mallez S."/>
            <person name="Zhang Y."/>
            <person name="Obille A."/>
            <person name="Becker A."/>
            <person name="Abrahante J.E."/>
            <person name="Garbe J."/>
            <person name="Badalamenti J.P."/>
            <person name="Herman A."/>
            <person name="Mangelson H."/>
            <person name="Liachko I."/>
            <person name="Sullivan S."/>
            <person name="Sone E.D."/>
            <person name="Koren S."/>
            <person name="Silverstein K.A.T."/>
            <person name="Beckman K.B."/>
            <person name="Gohl D.M."/>
        </authorList>
    </citation>
    <scope>NUCLEOTIDE SEQUENCE</scope>
    <source>
        <strain evidence="1">Duluth1</strain>
        <tissue evidence="1">Whole animal</tissue>
    </source>
</reference>
<protein>
    <submittedName>
        <fullName evidence="1">Uncharacterized protein</fullName>
    </submittedName>
</protein>
<comment type="caution">
    <text evidence="1">The sequence shown here is derived from an EMBL/GenBank/DDBJ whole genome shotgun (WGS) entry which is preliminary data.</text>
</comment>
<dbReference type="Proteomes" id="UP000828390">
    <property type="component" value="Unassembled WGS sequence"/>
</dbReference>
<name>A0A9D4HDF6_DREPO</name>
<evidence type="ECO:0000313" key="1">
    <source>
        <dbReference type="EMBL" id="KAH3715595.1"/>
    </source>
</evidence>
<reference evidence="1" key="2">
    <citation type="submission" date="2020-11" db="EMBL/GenBank/DDBJ databases">
        <authorList>
            <person name="McCartney M.A."/>
            <person name="Auch B."/>
            <person name="Kono T."/>
            <person name="Mallez S."/>
            <person name="Becker A."/>
            <person name="Gohl D.M."/>
            <person name="Silverstein K.A.T."/>
            <person name="Koren S."/>
            <person name="Bechman K.B."/>
            <person name="Herman A."/>
            <person name="Abrahante J.E."/>
            <person name="Garbe J."/>
        </authorList>
    </citation>
    <scope>NUCLEOTIDE SEQUENCE</scope>
    <source>
        <strain evidence="1">Duluth1</strain>
        <tissue evidence="1">Whole animal</tissue>
    </source>
</reference>
<dbReference type="AlphaFoldDB" id="A0A9D4HDF6"/>
<organism evidence="1 2">
    <name type="scientific">Dreissena polymorpha</name>
    <name type="common">Zebra mussel</name>
    <name type="synonym">Mytilus polymorpha</name>
    <dbReference type="NCBI Taxonomy" id="45954"/>
    <lineage>
        <taxon>Eukaryota</taxon>
        <taxon>Metazoa</taxon>
        <taxon>Spiralia</taxon>
        <taxon>Lophotrochozoa</taxon>
        <taxon>Mollusca</taxon>
        <taxon>Bivalvia</taxon>
        <taxon>Autobranchia</taxon>
        <taxon>Heteroconchia</taxon>
        <taxon>Euheterodonta</taxon>
        <taxon>Imparidentia</taxon>
        <taxon>Neoheterodontei</taxon>
        <taxon>Myida</taxon>
        <taxon>Dreissenoidea</taxon>
        <taxon>Dreissenidae</taxon>
        <taxon>Dreissena</taxon>
    </lineage>
</organism>